<accession>A0ABP3HVN2</accession>
<organism evidence="2 3">
    <name type="scientific">Brevundimonas terrae</name>
    <dbReference type="NCBI Taxonomy" id="363631"/>
    <lineage>
        <taxon>Bacteria</taxon>
        <taxon>Pseudomonadati</taxon>
        <taxon>Pseudomonadota</taxon>
        <taxon>Alphaproteobacteria</taxon>
        <taxon>Caulobacterales</taxon>
        <taxon>Caulobacteraceae</taxon>
        <taxon>Brevundimonas</taxon>
    </lineage>
</organism>
<dbReference type="InterPro" id="IPR007024">
    <property type="entry name" value="BLUF_domain"/>
</dbReference>
<sequence length="135" mass="15203">MNTLDCLVYISRARLNATERQDHLADIVKVSTYRNADAGITGILTLQDERFIQLLEGTPAALDLLMLHLHFDERHEDIRIVARDQIPLKEVTGWSMISPPQGTPPHPQISQMLAAPPPAIYPWRVAMKELVSMPV</sequence>
<evidence type="ECO:0000313" key="3">
    <source>
        <dbReference type="Proteomes" id="UP001500791"/>
    </source>
</evidence>
<reference evidence="3" key="1">
    <citation type="journal article" date="2019" name="Int. J. Syst. Evol. Microbiol.">
        <title>The Global Catalogue of Microorganisms (GCM) 10K type strain sequencing project: providing services to taxonomists for standard genome sequencing and annotation.</title>
        <authorList>
            <consortium name="The Broad Institute Genomics Platform"/>
            <consortium name="The Broad Institute Genome Sequencing Center for Infectious Disease"/>
            <person name="Wu L."/>
            <person name="Ma J."/>
        </authorList>
    </citation>
    <scope>NUCLEOTIDE SEQUENCE [LARGE SCALE GENOMIC DNA]</scope>
    <source>
        <strain evidence="3">JCM 13476</strain>
    </source>
</reference>
<feature type="domain" description="BLUF" evidence="1">
    <location>
        <begin position="4"/>
        <end position="97"/>
    </location>
</feature>
<gene>
    <name evidence="2" type="ORF">GCM10009093_06200</name>
</gene>
<comment type="caution">
    <text evidence="2">The sequence shown here is derived from an EMBL/GenBank/DDBJ whole genome shotgun (WGS) entry which is preliminary data.</text>
</comment>
<proteinExistence type="predicted"/>
<evidence type="ECO:0000259" key="1">
    <source>
        <dbReference type="PROSITE" id="PS50925"/>
    </source>
</evidence>
<dbReference type="SUPFAM" id="SSF54975">
    <property type="entry name" value="Acylphosphatase/BLUF domain-like"/>
    <property type="match status" value="1"/>
</dbReference>
<name>A0ABP3HVN2_9CAUL</name>
<dbReference type="EMBL" id="BAAAEJ010000003">
    <property type="protein sequence ID" value="GAA0381985.1"/>
    <property type="molecule type" value="Genomic_DNA"/>
</dbReference>
<dbReference type="RefSeq" id="WP_167175334.1">
    <property type="nucleotide sequence ID" value="NZ_BAAAEJ010000003.1"/>
</dbReference>
<dbReference type="InterPro" id="IPR036046">
    <property type="entry name" value="Acylphosphatase-like_dom_sf"/>
</dbReference>
<dbReference type="Gene3D" id="3.30.70.100">
    <property type="match status" value="1"/>
</dbReference>
<dbReference type="Proteomes" id="UP001500791">
    <property type="component" value="Unassembled WGS sequence"/>
</dbReference>
<evidence type="ECO:0000313" key="2">
    <source>
        <dbReference type="EMBL" id="GAA0381985.1"/>
    </source>
</evidence>
<dbReference type="Pfam" id="PF04940">
    <property type="entry name" value="BLUF"/>
    <property type="match status" value="1"/>
</dbReference>
<keyword evidence="3" id="KW-1185">Reference proteome</keyword>
<dbReference type="SMART" id="SM01034">
    <property type="entry name" value="BLUF"/>
    <property type="match status" value="1"/>
</dbReference>
<protein>
    <recommendedName>
        <fullName evidence="1">BLUF domain-containing protein</fullName>
    </recommendedName>
</protein>
<dbReference type="PROSITE" id="PS50925">
    <property type="entry name" value="BLUF"/>
    <property type="match status" value="1"/>
</dbReference>